<dbReference type="SUPFAM" id="SSF103481">
    <property type="entry name" value="Multidrug resistance efflux transporter EmrE"/>
    <property type="match status" value="1"/>
</dbReference>
<dbReference type="AlphaFoldDB" id="A0A0J8B7Y2"/>
<keyword evidence="9" id="KW-1185">Reference proteome</keyword>
<feature type="transmembrane region" description="Helical" evidence="7">
    <location>
        <begin position="243"/>
        <end position="261"/>
    </location>
</feature>
<feature type="transmembrane region" description="Helical" evidence="7">
    <location>
        <begin position="201"/>
        <end position="223"/>
    </location>
</feature>
<evidence type="ECO:0000256" key="2">
    <source>
        <dbReference type="ARBA" id="ARBA00006213"/>
    </source>
</evidence>
<dbReference type="Pfam" id="PF16913">
    <property type="entry name" value="PUNUT"/>
    <property type="match status" value="1"/>
</dbReference>
<feature type="transmembrane region" description="Helical" evidence="7">
    <location>
        <begin position="108"/>
        <end position="132"/>
    </location>
</feature>
<comment type="similarity">
    <text evidence="2 7">Belongs to the purine permeases (TC 2.A.7.14) family.</text>
</comment>
<feature type="transmembrane region" description="Helical" evidence="7">
    <location>
        <begin position="310"/>
        <end position="331"/>
    </location>
</feature>
<dbReference type="InterPro" id="IPR030182">
    <property type="entry name" value="PUP_plant"/>
</dbReference>
<evidence type="ECO:0000256" key="4">
    <source>
        <dbReference type="ARBA" id="ARBA00022692"/>
    </source>
</evidence>
<dbReference type="InterPro" id="IPR037185">
    <property type="entry name" value="EmrE-like"/>
</dbReference>
<dbReference type="OrthoDB" id="1717816at2759"/>
<sequence length="380" mass="42424">MGEPEEPELHLAVRDSIQPTSPQTEHITSSPDTLQHRGLHWWIQILIYITFILVGQSIGVLLGRLYFNRGGKSRWISTLIQFVGFPVLLPLYHIFPKENTQRNKPLDLISFFMIASIYIVLGLFGAGASMMYSIGLQYMPISTFSLICASQLAFNALFSFFLNSQSFTPYIMNSLMLLTISSALLVFQPDHSSLPKGVSKANYVVGVLCAIGNAVGYGLLYSITEFVFQRILKNESFRATLDMMMYQSLVASCAAMAGLFISGEWKTLNGEMARFELGKISYMMTLIWTALGWQLYTIGLLGLIVKVSSLFSNVVSTFGLPIVPVLAVVFFHDAMDGIKVVAMLLAIWGFISYAYQQYLDDESKKSPNTYSSRDTESLRA</sequence>
<name>A0A0J8B7Y2_BETVV</name>
<dbReference type="KEGG" id="bvg:104883659"/>
<evidence type="ECO:0000313" key="9">
    <source>
        <dbReference type="Proteomes" id="UP000035740"/>
    </source>
</evidence>
<dbReference type="GO" id="GO:0016020">
    <property type="term" value="C:membrane"/>
    <property type="evidence" value="ECO:0007669"/>
    <property type="project" value="UniProtKB-SubCell"/>
</dbReference>
<dbReference type="EMBL" id="KQ090413">
    <property type="protein sequence ID" value="KMS96053.1"/>
    <property type="molecule type" value="Genomic_DNA"/>
</dbReference>
<comment type="subcellular location">
    <subcellularLocation>
        <location evidence="1 7">Membrane</location>
        <topology evidence="1 7">Multi-pass membrane protein</topology>
    </subcellularLocation>
</comment>
<keyword evidence="5 7" id="KW-1133">Transmembrane helix</keyword>
<dbReference type="GO" id="GO:0005345">
    <property type="term" value="F:purine nucleobase transmembrane transporter activity"/>
    <property type="evidence" value="ECO:0007669"/>
    <property type="project" value="UniProtKB-UniRule"/>
</dbReference>
<reference evidence="8 9" key="1">
    <citation type="journal article" date="2014" name="Nature">
        <title>The genome of the recently domesticated crop plant sugar beet (Beta vulgaris).</title>
        <authorList>
            <person name="Dohm J.C."/>
            <person name="Minoche A.E."/>
            <person name="Holtgrawe D."/>
            <person name="Capella-Gutierrez S."/>
            <person name="Zakrzewski F."/>
            <person name="Tafer H."/>
            <person name="Rupp O."/>
            <person name="Sorensen T.R."/>
            <person name="Stracke R."/>
            <person name="Reinhardt R."/>
            <person name="Goesmann A."/>
            <person name="Kraft T."/>
            <person name="Schulz B."/>
            <person name="Stadler P.F."/>
            <person name="Schmidt T."/>
            <person name="Gabaldon T."/>
            <person name="Lehrach H."/>
            <person name="Weisshaar B."/>
            <person name="Himmelbauer H."/>
        </authorList>
    </citation>
    <scope>NUCLEOTIDE SEQUENCE [LARGE SCALE GENOMIC DNA]</scope>
    <source>
        <tissue evidence="8">Taproot</tissue>
    </source>
</reference>
<dbReference type="Proteomes" id="UP000035740">
    <property type="component" value="Unassembled WGS sequence"/>
</dbReference>
<evidence type="ECO:0000256" key="1">
    <source>
        <dbReference type="ARBA" id="ARBA00004141"/>
    </source>
</evidence>
<dbReference type="PANTHER" id="PTHR31376:SF17">
    <property type="entry name" value="PURINE PERMEASE 21-RELATED"/>
    <property type="match status" value="1"/>
</dbReference>
<feature type="transmembrane region" description="Helical" evidence="7">
    <location>
        <begin position="338"/>
        <end position="355"/>
    </location>
</feature>
<keyword evidence="4 7" id="KW-0812">Transmembrane</keyword>
<evidence type="ECO:0000313" key="8">
    <source>
        <dbReference type="EMBL" id="KMS96053.1"/>
    </source>
</evidence>
<feature type="transmembrane region" description="Helical" evidence="7">
    <location>
        <begin position="282"/>
        <end position="304"/>
    </location>
</feature>
<dbReference type="GO" id="GO:0015211">
    <property type="term" value="F:purine nucleoside transmembrane transporter activity"/>
    <property type="evidence" value="ECO:0007669"/>
    <property type="project" value="UniProtKB-UniRule"/>
</dbReference>
<accession>A0A0J8B7Y2</accession>
<dbReference type="OMA" id="TISWQAC"/>
<feature type="transmembrane region" description="Helical" evidence="7">
    <location>
        <begin position="144"/>
        <end position="164"/>
    </location>
</feature>
<dbReference type="Gramene" id="KMS96053">
    <property type="protein sequence ID" value="KMS96053"/>
    <property type="gene ID" value="BVRB_002530"/>
</dbReference>
<feature type="transmembrane region" description="Helical" evidence="7">
    <location>
        <begin position="75"/>
        <end position="96"/>
    </location>
</feature>
<gene>
    <name evidence="8" type="ORF">BVRB_002530</name>
</gene>
<keyword evidence="3 7" id="KW-0813">Transport</keyword>
<feature type="transmembrane region" description="Helical" evidence="7">
    <location>
        <begin position="41"/>
        <end position="63"/>
    </location>
</feature>
<evidence type="ECO:0000256" key="3">
    <source>
        <dbReference type="ARBA" id="ARBA00022448"/>
    </source>
</evidence>
<feature type="transmembrane region" description="Helical" evidence="7">
    <location>
        <begin position="170"/>
        <end position="189"/>
    </location>
</feature>
<keyword evidence="6 7" id="KW-0472">Membrane</keyword>
<protein>
    <recommendedName>
        <fullName evidence="7">Probable purine permease</fullName>
    </recommendedName>
</protein>
<evidence type="ECO:0000256" key="5">
    <source>
        <dbReference type="ARBA" id="ARBA00022989"/>
    </source>
</evidence>
<proteinExistence type="inferred from homology"/>
<organism evidence="8 9">
    <name type="scientific">Beta vulgaris subsp. vulgaris</name>
    <name type="common">Beet</name>
    <dbReference type="NCBI Taxonomy" id="3555"/>
    <lineage>
        <taxon>Eukaryota</taxon>
        <taxon>Viridiplantae</taxon>
        <taxon>Streptophyta</taxon>
        <taxon>Embryophyta</taxon>
        <taxon>Tracheophyta</taxon>
        <taxon>Spermatophyta</taxon>
        <taxon>Magnoliopsida</taxon>
        <taxon>eudicotyledons</taxon>
        <taxon>Gunneridae</taxon>
        <taxon>Pentapetalae</taxon>
        <taxon>Caryophyllales</taxon>
        <taxon>Chenopodiaceae</taxon>
        <taxon>Betoideae</taxon>
        <taxon>Beta</taxon>
    </lineage>
</organism>
<evidence type="ECO:0000256" key="6">
    <source>
        <dbReference type="ARBA" id="ARBA00023136"/>
    </source>
</evidence>
<dbReference type="PANTHER" id="PTHR31376">
    <property type="entry name" value="OS09G0467300 PROTEIN-RELATED"/>
    <property type="match status" value="1"/>
</dbReference>
<evidence type="ECO:0000256" key="7">
    <source>
        <dbReference type="RuleBase" id="RU368015"/>
    </source>
</evidence>
<dbReference type="eggNOG" id="ENOG502QVMQ">
    <property type="taxonomic scope" value="Eukaryota"/>
</dbReference>